<keyword evidence="1" id="KW-0575">Peroxidase</keyword>
<protein>
    <submittedName>
        <fullName evidence="1">Glutathione peroxidase-family protein</fullName>
    </submittedName>
</protein>
<keyword evidence="2" id="KW-1185">Reference proteome</keyword>
<evidence type="ECO:0000313" key="2">
    <source>
        <dbReference type="Proteomes" id="UP000717624"/>
    </source>
</evidence>
<organism evidence="1 2">
    <name type="scientific">Brevibacillus fulvus</name>
    <dbReference type="NCBI Taxonomy" id="1125967"/>
    <lineage>
        <taxon>Bacteria</taxon>
        <taxon>Bacillati</taxon>
        <taxon>Bacillota</taxon>
        <taxon>Bacilli</taxon>
        <taxon>Bacillales</taxon>
        <taxon>Paenibacillaceae</taxon>
        <taxon>Brevibacillus</taxon>
    </lineage>
</organism>
<dbReference type="GO" id="GO:0004601">
    <property type="term" value="F:peroxidase activity"/>
    <property type="evidence" value="ECO:0007669"/>
    <property type="project" value="UniProtKB-KW"/>
</dbReference>
<dbReference type="Proteomes" id="UP000717624">
    <property type="component" value="Unassembled WGS sequence"/>
</dbReference>
<comment type="caution">
    <text evidence="1">The sequence shown here is derived from an EMBL/GenBank/DDBJ whole genome shotgun (WGS) entry which is preliminary data.</text>
</comment>
<reference evidence="1" key="1">
    <citation type="submission" date="2021-01" db="EMBL/GenBank/DDBJ databases">
        <title>Genomic Encyclopedia of Type Strains, Phase IV (KMG-IV): sequencing the most valuable type-strain genomes for metagenomic binning, comparative biology and taxonomic classification.</title>
        <authorList>
            <person name="Goeker M."/>
        </authorList>
    </citation>
    <scope>NUCLEOTIDE SEQUENCE</scope>
    <source>
        <strain evidence="1">DSM 25523</strain>
    </source>
</reference>
<name>A0A938XVK6_9BACL</name>
<accession>A0A938XVK6</accession>
<keyword evidence="1" id="KW-0560">Oxidoreductase</keyword>
<dbReference type="AlphaFoldDB" id="A0A938XVK6"/>
<evidence type="ECO:0000313" key="1">
    <source>
        <dbReference type="EMBL" id="MBM7591278.1"/>
    </source>
</evidence>
<sequence>MFLFVDVRDIIKEVEPKYSGWQILWNFTKYLIQY</sequence>
<gene>
    <name evidence="1" type="ORF">JOD01_002905</name>
</gene>
<dbReference type="EMBL" id="JAFBEB010000010">
    <property type="protein sequence ID" value="MBM7591278.1"/>
    <property type="molecule type" value="Genomic_DNA"/>
</dbReference>
<proteinExistence type="predicted"/>